<comment type="caution">
    <text evidence="2">The sequence shown here is derived from an EMBL/GenBank/DDBJ whole genome shotgun (WGS) entry which is preliminary data.</text>
</comment>
<proteinExistence type="predicted"/>
<sequence>MRKSRRCRRMRLLNDPDEQNPMTGVANLFDVAMVFSVALLVALVMSYHLPELLSANEDITIVKNPGKQDMKIVIKDEGQPIEVLNMTDDIGGGTGEALGTAYRLADGRVIYVPEEENSSSTYQQMLD</sequence>
<name>A0A832SEX5_9EURY</name>
<reference evidence="2" key="1">
    <citation type="journal article" date="2020" name="bioRxiv">
        <title>A rank-normalized archaeal taxonomy based on genome phylogeny resolves widespread incomplete and uneven classifications.</title>
        <authorList>
            <person name="Rinke C."/>
            <person name="Chuvochina M."/>
            <person name="Mussig A.J."/>
            <person name="Chaumeil P.-A."/>
            <person name="Waite D.W."/>
            <person name="Whitman W.B."/>
            <person name="Parks D.H."/>
            <person name="Hugenholtz P."/>
        </authorList>
    </citation>
    <scope>NUCLEOTIDE SEQUENCE</scope>
    <source>
        <strain evidence="2">UBA8876</strain>
    </source>
</reference>
<accession>A0A832SEX5</accession>
<dbReference type="GeneID" id="1476536"/>
<protein>
    <submittedName>
        <fullName evidence="2">DUF2149 domain-containing protein</fullName>
    </submittedName>
</protein>
<dbReference type="RefSeq" id="WP_011024510.1">
    <property type="nucleotide sequence ID" value="NZ_DUJU01000100.1"/>
</dbReference>
<dbReference type="OMA" id="GEANMRM"/>
<keyword evidence="1" id="KW-0812">Transmembrane</keyword>
<evidence type="ECO:0000256" key="1">
    <source>
        <dbReference type="SAM" id="Phobius"/>
    </source>
</evidence>
<dbReference type="Pfam" id="PF09919">
    <property type="entry name" value="DUF2149"/>
    <property type="match status" value="1"/>
</dbReference>
<organism evidence="2 3">
    <name type="scientific">Methanosarcina acetivorans</name>
    <dbReference type="NCBI Taxonomy" id="2214"/>
    <lineage>
        <taxon>Archaea</taxon>
        <taxon>Methanobacteriati</taxon>
        <taxon>Methanobacteriota</taxon>
        <taxon>Stenosarchaea group</taxon>
        <taxon>Methanomicrobia</taxon>
        <taxon>Methanosarcinales</taxon>
        <taxon>Methanosarcinaceae</taxon>
        <taxon>Methanosarcina</taxon>
    </lineage>
</organism>
<evidence type="ECO:0000313" key="3">
    <source>
        <dbReference type="Proteomes" id="UP000600774"/>
    </source>
</evidence>
<dbReference type="EMBL" id="DUJU01000100">
    <property type="protein sequence ID" value="HIH94096.1"/>
    <property type="molecule type" value="Genomic_DNA"/>
</dbReference>
<evidence type="ECO:0000313" key="2">
    <source>
        <dbReference type="EMBL" id="HIH94096.1"/>
    </source>
</evidence>
<keyword evidence="1" id="KW-1133">Transmembrane helix</keyword>
<dbReference type="InterPro" id="IPR018676">
    <property type="entry name" value="DUF2149"/>
</dbReference>
<gene>
    <name evidence="2" type="ORF">HA338_08645</name>
</gene>
<keyword evidence="1" id="KW-0472">Membrane</keyword>
<dbReference type="AlphaFoldDB" id="A0A832SEX5"/>
<feature type="transmembrane region" description="Helical" evidence="1">
    <location>
        <begin position="28"/>
        <end position="49"/>
    </location>
</feature>
<dbReference type="Proteomes" id="UP000600774">
    <property type="component" value="Unassembled WGS sequence"/>
</dbReference>